<dbReference type="EMBL" id="JADUOV010000018">
    <property type="protein sequence ID" value="MBH1792005.1"/>
    <property type="molecule type" value="Genomic_DNA"/>
</dbReference>
<gene>
    <name evidence="2" type="ORF">I5V89_19260</name>
</gene>
<feature type="transmembrane region" description="Helical" evidence="1">
    <location>
        <begin position="16"/>
        <end position="37"/>
    </location>
</feature>
<reference evidence="2" key="1">
    <citation type="submission" date="2020-11" db="EMBL/GenBank/DDBJ databases">
        <title>Enhanced detection system for hospital associated transmission using whole genome sequencing surveillance.</title>
        <authorList>
            <person name="Harrison L.H."/>
            <person name="Van Tyne D."/>
            <person name="Marsh J.W."/>
            <person name="Griffith M.P."/>
            <person name="Snyder D.J."/>
            <person name="Cooper V.S."/>
            <person name="Mustapha M."/>
        </authorList>
    </citation>
    <scope>NUCLEOTIDE SEQUENCE</scope>
    <source>
        <strain evidence="2">STEN00053</strain>
    </source>
</reference>
<evidence type="ECO:0000313" key="2">
    <source>
        <dbReference type="EMBL" id="MBH1792005.1"/>
    </source>
</evidence>
<comment type="caution">
    <text evidence="2">The sequence shown here is derived from an EMBL/GenBank/DDBJ whole genome shotgun (WGS) entry which is preliminary data.</text>
</comment>
<accession>A0AA40Y946</accession>
<protein>
    <submittedName>
        <fullName evidence="2">Uncharacterized protein</fullName>
    </submittedName>
</protein>
<keyword evidence="1" id="KW-0472">Membrane</keyword>
<keyword evidence="1" id="KW-0812">Transmembrane</keyword>
<dbReference type="AlphaFoldDB" id="A0AA40Y946"/>
<evidence type="ECO:0000256" key="1">
    <source>
        <dbReference type="SAM" id="Phobius"/>
    </source>
</evidence>
<keyword evidence="1" id="KW-1133">Transmembrane helix</keyword>
<sequence>MSKHPPQPRPPISIDWPAWVQAVGSVGAILAAIGIAAHERSVARAEEAKKDDLEMKSRHTRANRALERFQKVIADQLDFARTQQTGNVHPEIHPLPLPDEVKDVERDCYLMGEAGGDFLTVTNSFLEAQSLIKGDILLKKHERAFIEHLQNAQNMSNQALKKIREPLWRK</sequence>
<proteinExistence type="predicted"/>
<evidence type="ECO:0000313" key="3">
    <source>
        <dbReference type="Proteomes" id="UP000634179"/>
    </source>
</evidence>
<dbReference type="Proteomes" id="UP000634179">
    <property type="component" value="Unassembled WGS sequence"/>
</dbReference>
<organism evidence="2 3">
    <name type="scientific">Stenotrophomonas maltophilia</name>
    <name type="common">Pseudomonas maltophilia</name>
    <name type="synonym">Xanthomonas maltophilia</name>
    <dbReference type="NCBI Taxonomy" id="40324"/>
    <lineage>
        <taxon>Bacteria</taxon>
        <taxon>Pseudomonadati</taxon>
        <taxon>Pseudomonadota</taxon>
        <taxon>Gammaproteobacteria</taxon>
        <taxon>Lysobacterales</taxon>
        <taxon>Lysobacteraceae</taxon>
        <taxon>Stenotrophomonas</taxon>
        <taxon>Stenotrophomonas maltophilia group</taxon>
    </lineage>
</organism>
<name>A0AA40Y946_STEMA</name>